<dbReference type="InterPro" id="IPR024604">
    <property type="entry name" value="GSG2_C"/>
</dbReference>
<feature type="region of interest" description="Disordered" evidence="9">
    <location>
        <begin position="553"/>
        <end position="586"/>
    </location>
</feature>
<protein>
    <recommendedName>
        <fullName evidence="1">non-specific serine/threonine protein kinase</fullName>
        <ecNumber evidence="1">2.7.11.1</ecNumber>
    </recommendedName>
</protein>
<dbReference type="Gene3D" id="3.30.200.20">
    <property type="entry name" value="Phosphorylase Kinase, domain 1"/>
    <property type="match status" value="1"/>
</dbReference>
<evidence type="ECO:0000256" key="6">
    <source>
        <dbReference type="ARBA" id="ARBA00022840"/>
    </source>
</evidence>
<feature type="compositionally biased region" description="Basic and acidic residues" evidence="9">
    <location>
        <begin position="103"/>
        <end position="113"/>
    </location>
</feature>
<dbReference type="GO" id="GO:0005634">
    <property type="term" value="C:nucleus"/>
    <property type="evidence" value="ECO:0007669"/>
    <property type="project" value="TreeGrafter"/>
</dbReference>
<dbReference type="Gene3D" id="1.10.510.10">
    <property type="entry name" value="Transferase(Phosphotransferase) domain 1"/>
    <property type="match status" value="1"/>
</dbReference>
<dbReference type="GO" id="GO:0005524">
    <property type="term" value="F:ATP binding"/>
    <property type="evidence" value="ECO:0007669"/>
    <property type="project" value="UniProtKB-KW"/>
</dbReference>
<evidence type="ECO:0000259" key="10">
    <source>
        <dbReference type="SMART" id="SM01331"/>
    </source>
</evidence>
<dbReference type="GO" id="GO:0035556">
    <property type="term" value="P:intracellular signal transduction"/>
    <property type="evidence" value="ECO:0007669"/>
    <property type="project" value="TreeGrafter"/>
</dbReference>
<feature type="compositionally biased region" description="Polar residues" evidence="9">
    <location>
        <begin position="117"/>
        <end position="127"/>
    </location>
</feature>
<keyword evidence="3" id="KW-0808">Transferase</keyword>
<dbReference type="Proteomes" id="UP000799424">
    <property type="component" value="Unassembled WGS sequence"/>
</dbReference>
<evidence type="ECO:0000256" key="3">
    <source>
        <dbReference type="ARBA" id="ARBA00022679"/>
    </source>
</evidence>
<keyword evidence="6" id="KW-0067">ATP-binding</keyword>
<evidence type="ECO:0000256" key="1">
    <source>
        <dbReference type="ARBA" id="ARBA00012513"/>
    </source>
</evidence>
<feature type="domain" description="Serine/threonine-protein kinase haspin C-terminal" evidence="10">
    <location>
        <begin position="527"/>
        <end position="667"/>
    </location>
</feature>
<dbReference type="OrthoDB" id="21018at2759"/>
<name>A0A6A6ZNT5_9PLEO</name>
<evidence type="ECO:0000256" key="9">
    <source>
        <dbReference type="SAM" id="MobiDB-lite"/>
    </source>
</evidence>
<dbReference type="EMBL" id="MU006236">
    <property type="protein sequence ID" value="KAF2821905.1"/>
    <property type="molecule type" value="Genomic_DNA"/>
</dbReference>
<organism evidence="11 12">
    <name type="scientific">Ophiobolus disseminans</name>
    <dbReference type="NCBI Taxonomy" id="1469910"/>
    <lineage>
        <taxon>Eukaryota</taxon>
        <taxon>Fungi</taxon>
        <taxon>Dikarya</taxon>
        <taxon>Ascomycota</taxon>
        <taxon>Pezizomycotina</taxon>
        <taxon>Dothideomycetes</taxon>
        <taxon>Pleosporomycetidae</taxon>
        <taxon>Pleosporales</taxon>
        <taxon>Pleosporineae</taxon>
        <taxon>Phaeosphaeriaceae</taxon>
        <taxon>Ophiobolus</taxon>
    </lineage>
</organism>
<evidence type="ECO:0000256" key="2">
    <source>
        <dbReference type="ARBA" id="ARBA00022527"/>
    </source>
</evidence>
<dbReference type="InterPro" id="IPR011009">
    <property type="entry name" value="Kinase-like_dom_sf"/>
</dbReference>
<evidence type="ECO:0000313" key="11">
    <source>
        <dbReference type="EMBL" id="KAF2821905.1"/>
    </source>
</evidence>
<proteinExistence type="predicted"/>
<reference evidence="11" key="1">
    <citation type="journal article" date="2020" name="Stud. Mycol.">
        <title>101 Dothideomycetes genomes: a test case for predicting lifestyles and emergence of pathogens.</title>
        <authorList>
            <person name="Haridas S."/>
            <person name="Albert R."/>
            <person name="Binder M."/>
            <person name="Bloem J."/>
            <person name="Labutti K."/>
            <person name="Salamov A."/>
            <person name="Andreopoulos B."/>
            <person name="Baker S."/>
            <person name="Barry K."/>
            <person name="Bills G."/>
            <person name="Bluhm B."/>
            <person name="Cannon C."/>
            <person name="Castanera R."/>
            <person name="Culley D."/>
            <person name="Daum C."/>
            <person name="Ezra D."/>
            <person name="Gonzalez J."/>
            <person name="Henrissat B."/>
            <person name="Kuo A."/>
            <person name="Liang C."/>
            <person name="Lipzen A."/>
            <person name="Lutzoni F."/>
            <person name="Magnuson J."/>
            <person name="Mondo S."/>
            <person name="Nolan M."/>
            <person name="Ohm R."/>
            <person name="Pangilinan J."/>
            <person name="Park H.-J."/>
            <person name="Ramirez L."/>
            <person name="Alfaro M."/>
            <person name="Sun H."/>
            <person name="Tritt A."/>
            <person name="Yoshinaga Y."/>
            <person name="Zwiers L.-H."/>
            <person name="Turgeon B."/>
            <person name="Goodwin S."/>
            <person name="Spatafora J."/>
            <person name="Crous P."/>
            <person name="Grigoriev I."/>
        </authorList>
    </citation>
    <scope>NUCLEOTIDE SEQUENCE</scope>
    <source>
        <strain evidence="11">CBS 113818</strain>
    </source>
</reference>
<feature type="region of interest" description="Disordered" evidence="9">
    <location>
        <begin position="79"/>
        <end position="214"/>
    </location>
</feature>
<keyword evidence="2" id="KW-0723">Serine/threonine-protein kinase</keyword>
<dbReference type="SUPFAM" id="SSF56112">
    <property type="entry name" value="Protein kinase-like (PK-like)"/>
    <property type="match status" value="1"/>
</dbReference>
<evidence type="ECO:0000256" key="7">
    <source>
        <dbReference type="ARBA" id="ARBA00047899"/>
    </source>
</evidence>
<dbReference type="GO" id="GO:0072354">
    <property type="term" value="F:histone H3T3 kinase activity"/>
    <property type="evidence" value="ECO:0007669"/>
    <property type="project" value="TreeGrafter"/>
</dbReference>
<dbReference type="PANTHER" id="PTHR24419:SF18">
    <property type="entry name" value="SERINE_THREONINE-PROTEIN KINASE HASPIN"/>
    <property type="match status" value="1"/>
</dbReference>
<evidence type="ECO:0000256" key="4">
    <source>
        <dbReference type="ARBA" id="ARBA00022741"/>
    </source>
</evidence>
<comment type="catalytic activity">
    <reaction evidence="7">
        <text>L-threonyl-[protein] + ATP = O-phospho-L-threonyl-[protein] + ADP + H(+)</text>
        <dbReference type="Rhea" id="RHEA:46608"/>
        <dbReference type="Rhea" id="RHEA-COMP:11060"/>
        <dbReference type="Rhea" id="RHEA-COMP:11605"/>
        <dbReference type="ChEBI" id="CHEBI:15378"/>
        <dbReference type="ChEBI" id="CHEBI:30013"/>
        <dbReference type="ChEBI" id="CHEBI:30616"/>
        <dbReference type="ChEBI" id="CHEBI:61977"/>
        <dbReference type="ChEBI" id="CHEBI:456216"/>
        <dbReference type="EC" id="2.7.11.1"/>
    </reaction>
</comment>
<dbReference type="EC" id="2.7.11.1" evidence="1"/>
<keyword evidence="5" id="KW-0418">Kinase</keyword>
<dbReference type="GO" id="GO:0005737">
    <property type="term" value="C:cytoplasm"/>
    <property type="evidence" value="ECO:0007669"/>
    <property type="project" value="TreeGrafter"/>
</dbReference>
<dbReference type="PANTHER" id="PTHR24419">
    <property type="entry name" value="INTERLEUKIN-1 RECEPTOR-ASSOCIATED KINASE"/>
    <property type="match status" value="1"/>
</dbReference>
<evidence type="ECO:0000256" key="5">
    <source>
        <dbReference type="ARBA" id="ARBA00022777"/>
    </source>
</evidence>
<dbReference type="Pfam" id="PF12330">
    <property type="entry name" value="Haspin_kinase"/>
    <property type="match status" value="1"/>
</dbReference>
<feature type="compositionally biased region" description="Polar residues" evidence="9">
    <location>
        <begin position="173"/>
        <end position="186"/>
    </location>
</feature>
<accession>A0A6A6ZNT5</accession>
<evidence type="ECO:0000256" key="8">
    <source>
        <dbReference type="ARBA" id="ARBA00048679"/>
    </source>
</evidence>
<feature type="region of interest" description="Disordered" evidence="9">
    <location>
        <begin position="16"/>
        <end position="35"/>
    </location>
</feature>
<dbReference type="SMART" id="SM01331">
    <property type="entry name" value="DUF3635"/>
    <property type="match status" value="1"/>
</dbReference>
<dbReference type="GO" id="GO:0000278">
    <property type="term" value="P:mitotic cell cycle"/>
    <property type="evidence" value="ECO:0007669"/>
    <property type="project" value="TreeGrafter"/>
</dbReference>
<keyword evidence="12" id="KW-1185">Reference proteome</keyword>
<dbReference type="AlphaFoldDB" id="A0A6A6ZNT5"/>
<gene>
    <name evidence="11" type="ORF">CC86DRAFT_373652</name>
</gene>
<comment type="catalytic activity">
    <reaction evidence="8">
        <text>L-seryl-[protein] + ATP = O-phospho-L-seryl-[protein] + ADP + H(+)</text>
        <dbReference type="Rhea" id="RHEA:17989"/>
        <dbReference type="Rhea" id="RHEA-COMP:9863"/>
        <dbReference type="Rhea" id="RHEA-COMP:11604"/>
        <dbReference type="ChEBI" id="CHEBI:15378"/>
        <dbReference type="ChEBI" id="CHEBI:29999"/>
        <dbReference type="ChEBI" id="CHEBI:30616"/>
        <dbReference type="ChEBI" id="CHEBI:83421"/>
        <dbReference type="ChEBI" id="CHEBI:456216"/>
        <dbReference type="EC" id="2.7.11.1"/>
    </reaction>
</comment>
<keyword evidence="4" id="KW-0547">Nucleotide-binding</keyword>
<sequence>MAPKVLYGKKKTTTRATTSFSKFMSPEKDGDATQHVGKNATAVKDNWRQQLEVAAESSAQGNGLEALEKGLESLRLEQTQTAGVVKTTEKSRSRKAVLDLDAAETKENQRPEDDTSSQEVEPSTLGTATVRRQKSGRRAPLNGRDAADSTDVKVQTLEARNIKGKGQLGTKDSPASPTRVPQPTSRLKSKPASSPLRPSLPTPEPTPEPDDIYTTYASPLLSMTDTNKIKAFDQWSTELEGVFDVTKIAEASFSEVYRLSTTSLSGTSNQESVLKLVALKTPPDIPLLCQSHTRTVRDREGQIAKERAEREEKDQWKSEVDDVVSEVKLLHNLAHIPGFTNFRDLTILQGRPTPFFAKAWKAWNKSRTRGKKSEFPDPSKKTSYEETQLWAVIEMQDAGTDCEKLMENGGLSSIWEVWDVFWGVCLSVAKAEETCKFEHRDLHMGNICVRSSRLNSDVLDTTIKDPTHRKFRFTGLETTVIDYTLSRADILASPSRRSSSSSAGTVTSSSSISDSANVAYLDLDKDPALFTGDASEEYQYEIYRYMRGAALYNNPLQSSPPDPTSEPRRSPRKNTHIRFDSQESSQKPVLVGGSAWSQFHPKTNLVWAHFLLHKLLAHLDSSANTPDQLSTKQIMADVEDKGSEPLKVKKKALKLHSILKKVSELLCPVALGRQESLGSVKDLVLLAIDERWLRTGDVVG</sequence>
<evidence type="ECO:0000313" key="12">
    <source>
        <dbReference type="Proteomes" id="UP000799424"/>
    </source>
</evidence>